<evidence type="ECO:0000256" key="2">
    <source>
        <dbReference type="RuleBase" id="RU363013"/>
    </source>
</evidence>
<dbReference type="Proteomes" id="UP001500943">
    <property type="component" value="Unassembled WGS sequence"/>
</dbReference>
<comment type="caution">
    <text evidence="3">The sequence shown here is derived from an EMBL/GenBank/DDBJ whole genome shotgun (WGS) entry which is preliminary data.</text>
</comment>
<keyword evidence="2" id="KW-0312">Gluconeogenesis</keyword>
<dbReference type="Gene3D" id="3.20.20.70">
    <property type="entry name" value="Aldolase class I"/>
    <property type="match status" value="1"/>
</dbReference>
<organism evidence="3 4">
    <name type="scientific">Rhodoglobus aureus</name>
    <dbReference type="NCBI Taxonomy" id="191497"/>
    <lineage>
        <taxon>Bacteria</taxon>
        <taxon>Bacillati</taxon>
        <taxon>Actinomycetota</taxon>
        <taxon>Actinomycetes</taxon>
        <taxon>Micrococcales</taxon>
        <taxon>Microbacteriaceae</taxon>
        <taxon>Rhodoglobus</taxon>
    </lineage>
</organism>
<comment type="similarity">
    <text evidence="2">Belongs to the triosephosphate isomerase family.</text>
</comment>
<keyword evidence="2" id="KW-0963">Cytoplasm</keyword>
<gene>
    <name evidence="3" type="ORF">GCM10009655_05250</name>
</gene>
<keyword evidence="4" id="KW-1185">Reference proteome</keyword>
<comment type="pathway">
    <text evidence="2">Carbohydrate degradation; glycolysis; D-glyceraldehyde 3-phosphate from glycerone phosphate: step 1/1.</text>
</comment>
<dbReference type="InterPro" id="IPR035990">
    <property type="entry name" value="TIM_sf"/>
</dbReference>
<keyword evidence="2" id="KW-0324">Glycolysis</keyword>
<evidence type="ECO:0000313" key="3">
    <source>
        <dbReference type="EMBL" id="GAA1209140.1"/>
    </source>
</evidence>
<proteinExistence type="inferred from homology"/>
<sequence length="247" mass="26176">MTLGASLKLYLDVDASVEWAEALKETARVHPLVISGHVRLFVLPSLPALSAVIDVLADSPIAVGAQDLFWEDRGAYTGGVSGADLARLGCTYVEVGHVERRRIFNEDDLTIRLKFAAALRNGLTPVLCVGEAEQIDAESAAQLCIAQLDSAMANTTGLRDLVVAYEPEWAIGQAEPAPSAHVVSVIRKLRQHIDEIGLVDAAVVYGGSAKPGLLSALGNRVDGLFLGRFAHDPAAFASIIDEAAGLR</sequence>
<dbReference type="GO" id="GO:0016853">
    <property type="term" value="F:isomerase activity"/>
    <property type="evidence" value="ECO:0007669"/>
    <property type="project" value="UniProtKB-KW"/>
</dbReference>
<dbReference type="PANTHER" id="PTHR21139:SF2">
    <property type="entry name" value="TRIOSEPHOSPHATE ISOMERASE"/>
    <property type="match status" value="1"/>
</dbReference>
<comment type="subunit">
    <text evidence="2">Homodimer.</text>
</comment>
<keyword evidence="1 2" id="KW-0413">Isomerase</keyword>
<evidence type="ECO:0000256" key="1">
    <source>
        <dbReference type="ARBA" id="ARBA00023235"/>
    </source>
</evidence>
<dbReference type="SUPFAM" id="SSF51351">
    <property type="entry name" value="Triosephosphate isomerase (TIM)"/>
    <property type="match status" value="1"/>
</dbReference>
<dbReference type="PANTHER" id="PTHR21139">
    <property type="entry name" value="TRIOSEPHOSPHATE ISOMERASE"/>
    <property type="match status" value="1"/>
</dbReference>
<reference evidence="3 4" key="1">
    <citation type="journal article" date="2019" name="Int. J. Syst. Evol. Microbiol.">
        <title>The Global Catalogue of Microorganisms (GCM) 10K type strain sequencing project: providing services to taxonomists for standard genome sequencing and annotation.</title>
        <authorList>
            <consortium name="The Broad Institute Genomics Platform"/>
            <consortium name="The Broad Institute Genome Sequencing Center for Infectious Disease"/>
            <person name="Wu L."/>
            <person name="Ma J."/>
        </authorList>
    </citation>
    <scope>NUCLEOTIDE SEQUENCE [LARGE SCALE GENOMIC DNA]</scope>
    <source>
        <strain evidence="3 4">JCM 12762</strain>
    </source>
</reference>
<dbReference type="Pfam" id="PF00121">
    <property type="entry name" value="TIM"/>
    <property type="match status" value="1"/>
</dbReference>
<comment type="pathway">
    <text evidence="2">Carbohydrate biosynthesis; gluconeogenesis.</text>
</comment>
<dbReference type="InterPro" id="IPR000652">
    <property type="entry name" value="Triosephosphate_isomerase"/>
</dbReference>
<comment type="catalytic activity">
    <reaction evidence="2">
        <text>D-glyceraldehyde 3-phosphate = dihydroxyacetone phosphate</text>
        <dbReference type="Rhea" id="RHEA:18585"/>
        <dbReference type="ChEBI" id="CHEBI:57642"/>
        <dbReference type="ChEBI" id="CHEBI:59776"/>
        <dbReference type="EC" id="5.3.1.1"/>
    </reaction>
</comment>
<dbReference type="InterPro" id="IPR013785">
    <property type="entry name" value="Aldolase_TIM"/>
</dbReference>
<accession>A0ABN1VHF5</accession>
<dbReference type="EMBL" id="BAAAKW010000014">
    <property type="protein sequence ID" value="GAA1209140.1"/>
    <property type="molecule type" value="Genomic_DNA"/>
</dbReference>
<dbReference type="PROSITE" id="PS51440">
    <property type="entry name" value="TIM_2"/>
    <property type="match status" value="1"/>
</dbReference>
<name>A0ABN1VHF5_9MICO</name>
<evidence type="ECO:0000313" key="4">
    <source>
        <dbReference type="Proteomes" id="UP001500943"/>
    </source>
</evidence>
<dbReference type="CDD" id="cd00311">
    <property type="entry name" value="TIM"/>
    <property type="match status" value="1"/>
</dbReference>
<dbReference type="EC" id="5.3.1.1" evidence="2"/>
<comment type="subcellular location">
    <subcellularLocation>
        <location evidence="2">Cytoplasm</location>
    </subcellularLocation>
</comment>
<protein>
    <recommendedName>
        <fullName evidence="2">Triosephosphate isomerase</fullName>
        <ecNumber evidence="2">5.3.1.1</ecNumber>
    </recommendedName>
</protein>